<dbReference type="PANTHER" id="PTHR43174:SF3">
    <property type="entry name" value="UDP-N-ACETYLGLUCOSAMINE 2-EPIMERASE"/>
    <property type="match status" value="1"/>
</dbReference>
<dbReference type="SUPFAM" id="SSF53756">
    <property type="entry name" value="UDP-Glycosyltransferase/glycogen phosphorylase"/>
    <property type="match status" value="1"/>
</dbReference>
<keyword evidence="2" id="KW-0378">Hydrolase</keyword>
<dbReference type="AlphaFoldDB" id="A0ABD5RHR1"/>
<dbReference type="NCBIfam" id="TIGR03568">
    <property type="entry name" value="NeuC_NnaA"/>
    <property type="match status" value="1"/>
</dbReference>
<dbReference type="InterPro" id="IPR020004">
    <property type="entry name" value="UDP-GlcNAc_Epase"/>
</dbReference>
<accession>A0ABD5RHR1</accession>
<comment type="caution">
    <text evidence="2">The sequence shown here is derived from an EMBL/GenBank/DDBJ whole genome shotgun (WGS) entry which is preliminary data.</text>
</comment>
<proteinExistence type="predicted"/>
<protein>
    <submittedName>
        <fullName evidence="2">UDP-N-acetylglucosamine 2-epimerase</fullName>
        <ecNumber evidence="2">3.2.1.183</ecNumber>
    </submittedName>
</protein>
<dbReference type="EC" id="3.2.1.183" evidence="2"/>
<sequence>MSESSESSESGESRRVVVVTGTRAEYGLLSSSMRAIEDRDDLTLDVVATGMHLSPQYGHTVDDIRADGFAIAREVHSLVDGDTGTAMAKSLGVCVAGMADALSSLDPDVVLVLGDRGEAFAAGVAAAHANVPVAHVHGGDSMAGAIVDDSIRHALTKFAHLHFPVTDRSAERIRRLGEEPWRITTVGAPGLDAVLAGEYDDSTTVRDRYDLPDDRSLALVVQHPLTSAPEQAGEQLAATLDAVGNLDDVDPVVVYPNADAGGRRMNAEIESREHLKAFRSLPREAYLGLMAAADVLVGNSSSGVIEAASLDLPVVDVGPRQEGRERADHTLRVPHDRAAIREAVERCLTDDGFRQRVADCENPYDHGGAGAAIAERLATVDLDGRLLRKRLTY</sequence>
<dbReference type="PANTHER" id="PTHR43174">
    <property type="entry name" value="UDP-N-ACETYLGLUCOSAMINE 2-EPIMERASE"/>
    <property type="match status" value="1"/>
</dbReference>
<dbReference type="Proteomes" id="UP001596099">
    <property type="component" value="Unassembled WGS sequence"/>
</dbReference>
<reference evidence="2 3" key="1">
    <citation type="journal article" date="2019" name="Int. J. Syst. Evol. Microbiol.">
        <title>The Global Catalogue of Microorganisms (GCM) 10K type strain sequencing project: providing services to taxonomists for standard genome sequencing and annotation.</title>
        <authorList>
            <consortium name="The Broad Institute Genomics Platform"/>
            <consortium name="The Broad Institute Genome Sequencing Center for Infectious Disease"/>
            <person name="Wu L."/>
            <person name="Ma J."/>
        </authorList>
    </citation>
    <scope>NUCLEOTIDE SEQUENCE [LARGE SCALE GENOMIC DNA]</scope>
    <source>
        <strain evidence="2 3">CGMCC 1.12543</strain>
    </source>
</reference>
<keyword evidence="3" id="KW-1185">Reference proteome</keyword>
<keyword evidence="2" id="KW-0326">Glycosidase</keyword>
<evidence type="ECO:0000313" key="3">
    <source>
        <dbReference type="Proteomes" id="UP001596099"/>
    </source>
</evidence>
<dbReference type="InterPro" id="IPR003331">
    <property type="entry name" value="UDP_GlcNAc_Epimerase_2_dom"/>
</dbReference>
<evidence type="ECO:0000259" key="1">
    <source>
        <dbReference type="Pfam" id="PF02350"/>
    </source>
</evidence>
<dbReference type="EMBL" id="JBHSQH010000001">
    <property type="protein sequence ID" value="MFC5970119.1"/>
    <property type="molecule type" value="Genomic_DNA"/>
</dbReference>
<dbReference type="GO" id="GO:0016798">
    <property type="term" value="F:hydrolase activity, acting on glycosyl bonds"/>
    <property type="evidence" value="ECO:0007669"/>
    <property type="project" value="UniProtKB-KW"/>
</dbReference>
<name>A0ABD5RHR1_9EURY</name>
<feature type="domain" description="UDP-N-acetylglucosamine 2-epimerase" evidence="1">
    <location>
        <begin position="35"/>
        <end position="377"/>
    </location>
</feature>
<evidence type="ECO:0000313" key="2">
    <source>
        <dbReference type="EMBL" id="MFC5970119.1"/>
    </source>
</evidence>
<gene>
    <name evidence="2" type="primary">neuC</name>
    <name evidence="2" type="ORF">ACFPYI_02130</name>
</gene>
<dbReference type="Pfam" id="PF02350">
    <property type="entry name" value="Epimerase_2"/>
    <property type="match status" value="1"/>
</dbReference>
<dbReference type="RefSeq" id="WP_247418789.1">
    <property type="nucleotide sequence ID" value="NZ_JALLGW010000002.1"/>
</dbReference>
<dbReference type="Gene3D" id="3.40.50.2000">
    <property type="entry name" value="Glycogen Phosphorylase B"/>
    <property type="match status" value="2"/>
</dbReference>
<organism evidence="2 3">
    <name type="scientific">Halomarina salina</name>
    <dbReference type="NCBI Taxonomy" id="1872699"/>
    <lineage>
        <taxon>Archaea</taxon>
        <taxon>Methanobacteriati</taxon>
        <taxon>Methanobacteriota</taxon>
        <taxon>Stenosarchaea group</taxon>
        <taxon>Halobacteria</taxon>
        <taxon>Halobacteriales</taxon>
        <taxon>Natronomonadaceae</taxon>
        <taxon>Halomarina</taxon>
    </lineage>
</organism>
<dbReference type="InterPro" id="IPR029767">
    <property type="entry name" value="WecB-like"/>
</dbReference>